<proteinExistence type="predicted"/>
<protein>
    <recommendedName>
        <fullName evidence="4">DUF4267 domain-containing protein</fullName>
    </recommendedName>
</protein>
<accession>A0ABW1K2E3</accession>
<keyword evidence="1" id="KW-1133">Transmembrane helix</keyword>
<name>A0ABW1K2E3_9ACTN</name>
<evidence type="ECO:0008006" key="4">
    <source>
        <dbReference type="Google" id="ProtNLM"/>
    </source>
</evidence>
<dbReference type="Proteomes" id="UP001596203">
    <property type="component" value="Unassembled WGS sequence"/>
</dbReference>
<feature type="transmembrane region" description="Helical" evidence="1">
    <location>
        <begin position="27"/>
        <end position="48"/>
    </location>
</feature>
<keyword evidence="3" id="KW-1185">Reference proteome</keyword>
<evidence type="ECO:0000313" key="3">
    <source>
        <dbReference type="Proteomes" id="UP001596203"/>
    </source>
</evidence>
<reference evidence="3" key="1">
    <citation type="journal article" date="2019" name="Int. J. Syst. Evol. Microbiol.">
        <title>The Global Catalogue of Microorganisms (GCM) 10K type strain sequencing project: providing services to taxonomists for standard genome sequencing and annotation.</title>
        <authorList>
            <consortium name="The Broad Institute Genomics Platform"/>
            <consortium name="The Broad Institute Genome Sequencing Center for Infectious Disease"/>
            <person name="Wu L."/>
            <person name="Ma J."/>
        </authorList>
    </citation>
    <scope>NUCLEOTIDE SEQUENCE [LARGE SCALE GENOMIC DNA]</scope>
    <source>
        <strain evidence="3">ZS-35-S2</strain>
    </source>
</reference>
<dbReference type="RefSeq" id="WP_377417726.1">
    <property type="nucleotide sequence ID" value="NZ_JBHSPR010000001.1"/>
</dbReference>
<feature type="transmembrane region" description="Helical" evidence="1">
    <location>
        <begin position="101"/>
        <end position="120"/>
    </location>
</feature>
<evidence type="ECO:0000313" key="2">
    <source>
        <dbReference type="EMBL" id="MFC6015585.1"/>
    </source>
</evidence>
<dbReference type="EMBL" id="JBHSPR010000001">
    <property type="protein sequence ID" value="MFC6015585.1"/>
    <property type="molecule type" value="Genomic_DNA"/>
</dbReference>
<gene>
    <name evidence="2" type="ORF">ACFP2T_05170</name>
</gene>
<sequence>MVERPIAPPTSTSPMRAPTVWTRRTQVFTFVCSVVFTIGTTVQTFVIVDLDTLEQMMRLAGVSAAEATDSAPGFLAGFRVVGALFIVGNALGMLALRGRTWVFWLVVVVNAGQAAGVFMVPTEMFEAAVDNFGWVGVLPSVVTDGGALVLLAVLVVSFLRSRTRH</sequence>
<feature type="transmembrane region" description="Helical" evidence="1">
    <location>
        <begin position="132"/>
        <end position="159"/>
    </location>
</feature>
<keyword evidence="1" id="KW-0812">Transmembrane</keyword>
<evidence type="ECO:0000256" key="1">
    <source>
        <dbReference type="SAM" id="Phobius"/>
    </source>
</evidence>
<organism evidence="2 3">
    <name type="scientific">Plantactinospora solaniradicis</name>
    <dbReference type="NCBI Taxonomy" id="1723736"/>
    <lineage>
        <taxon>Bacteria</taxon>
        <taxon>Bacillati</taxon>
        <taxon>Actinomycetota</taxon>
        <taxon>Actinomycetes</taxon>
        <taxon>Micromonosporales</taxon>
        <taxon>Micromonosporaceae</taxon>
        <taxon>Plantactinospora</taxon>
    </lineage>
</organism>
<feature type="transmembrane region" description="Helical" evidence="1">
    <location>
        <begin position="74"/>
        <end position="94"/>
    </location>
</feature>
<keyword evidence="1" id="KW-0472">Membrane</keyword>
<comment type="caution">
    <text evidence="2">The sequence shown here is derived from an EMBL/GenBank/DDBJ whole genome shotgun (WGS) entry which is preliminary data.</text>
</comment>